<evidence type="ECO:0000313" key="1">
    <source>
        <dbReference type="EMBL" id="KAJ8869446.1"/>
    </source>
</evidence>
<dbReference type="EMBL" id="JARBHB010000013">
    <property type="protein sequence ID" value="KAJ8869446.1"/>
    <property type="molecule type" value="Genomic_DNA"/>
</dbReference>
<comment type="caution">
    <text evidence="1">The sequence shown here is derived from an EMBL/GenBank/DDBJ whole genome shotgun (WGS) entry which is preliminary data.</text>
</comment>
<organism evidence="1 2">
    <name type="scientific">Dryococelus australis</name>
    <dbReference type="NCBI Taxonomy" id="614101"/>
    <lineage>
        <taxon>Eukaryota</taxon>
        <taxon>Metazoa</taxon>
        <taxon>Ecdysozoa</taxon>
        <taxon>Arthropoda</taxon>
        <taxon>Hexapoda</taxon>
        <taxon>Insecta</taxon>
        <taxon>Pterygota</taxon>
        <taxon>Neoptera</taxon>
        <taxon>Polyneoptera</taxon>
        <taxon>Phasmatodea</taxon>
        <taxon>Verophasmatodea</taxon>
        <taxon>Anareolatae</taxon>
        <taxon>Phasmatidae</taxon>
        <taxon>Eurycanthinae</taxon>
        <taxon>Dryococelus</taxon>
    </lineage>
</organism>
<sequence>MYGVRYSNLIEDVDISVYKTIIDKRHAEITCCVIITTEYAKLCRQVTKAATQWFYANVKEKASRDRFVVIKAVDYRKKEDCPDKIMFLKEDNILLY</sequence>
<proteinExistence type="predicted"/>
<gene>
    <name evidence="1" type="ORF">PR048_028436</name>
</gene>
<accession>A0ABQ9GEF0</accession>
<dbReference type="Proteomes" id="UP001159363">
    <property type="component" value="Chromosome 12"/>
</dbReference>
<keyword evidence="2" id="KW-1185">Reference proteome</keyword>
<evidence type="ECO:0000313" key="2">
    <source>
        <dbReference type="Proteomes" id="UP001159363"/>
    </source>
</evidence>
<reference evidence="1 2" key="1">
    <citation type="submission" date="2023-02" db="EMBL/GenBank/DDBJ databases">
        <title>LHISI_Scaffold_Assembly.</title>
        <authorList>
            <person name="Stuart O.P."/>
            <person name="Cleave R."/>
            <person name="Magrath M.J.L."/>
            <person name="Mikheyev A.S."/>
        </authorList>
    </citation>
    <scope>NUCLEOTIDE SEQUENCE [LARGE SCALE GENOMIC DNA]</scope>
    <source>
        <strain evidence="1">Daus_M_001</strain>
        <tissue evidence="1">Leg muscle</tissue>
    </source>
</reference>
<protein>
    <submittedName>
        <fullName evidence="1">Uncharacterized protein</fullName>
    </submittedName>
</protein>
<name>A0ABQ9GEF0_9NEOP</name>